<dbReference type="InterPro" id="IPR050697">
    <property type="entry name" value="Adenylyl/Guanylyl_Cyclase_3/4"/>
</dbReference>
<dbReference type="Pfam" id="PF00561">
    <property type="entry name" value="Abhydrolase_1"/>
    <property type="match status" value="1"/>
</dbReference>
<feature type="domain" description="Guanylate cyclase" evidence="1">
    <location>
        <begin position="37"/>
        <end position="152"/>
    </location>
</feature>
<dbReference type="Gene3D" id="3.40.50.1820">
    <property type="entry name" value="alpha/beta hydrolase"/>
    <property type="match status" value="1"/>
</dbReference>
<protein>
    <submittedName>
        <fullName evidence="2">Adenylate cyclase protein</fullName>
        <ecNumber evidence="2">4.6.1.1</ecNumber>
    </submittedName>
</protein>
<dbReference type="PANTHER" id="PTHR43081">
    <property type="entry name" value="ADENYLATE CYCLASE, TERMINAL-DIFFERENTIATION SPECIFIC-RELATED"/>
    <property type="match status" value="1"/>
</dbReference>
<dbReference type="Pfam" id="PF00211">
    <property type="entry name" value="Guanylate_cyc"/>
    <property type="match status" value="1"/>
</dbReference>
<dbReference type="InterPro" id="IPR029787">
    <property type="entry name" value="Nucleotide_cyclase"/>
</dbReference>
<dbReference type="InterPro" id="IPR029058">
    <property type="entry name" value="AB_hydrolase_fold"/>
</dbReference>
<reference evidence="2" key="1">
    <citation type="submission" date="2022-03" db="EMBL/GenBank/DDBJ databases">
        <authorList>
            <person name="Brunel B."/>
        </authorList>
    </citation>
    <scope>NUCLEOTIDE SEQUENCE</scope>
    <source>
        <strain evidence="2">STM4922sample</strain>
    </source>
</reference>
<proteinExistence type="predicted"/>
<sequence length="496" mass="54444">MPRCSGSRGVCDSLTEAALSLWEDLMSADLIERKLAAILAADVSGYSRMMEVDEAGTLARLKVHIGEVVRPSIAAHRGNIVKTTGDGLLADFASVVEAVESAVEIQRSMAERNTGEPENSQILYRVGINLGDVIFEDGDVFGDGVNVASRLEGLAKPGSVCVSDIVHQAVADRIKVPFRDMGNQRVKNISRPIRVWQWTPDAARLTTRPVEAALHQRVQFATASDGVQIAWASIGQGAPVLKGPNWLNHLEYEWHSPIWRPILSEFAKLCHLVRFDQRGNGLSDWEVETVSEDAMAGDMSAVATAARLDRFALLGISQGCAFSVRYAVEHPEQVTCLILLGGFLRGRLKRPDLDQRKLYEAGAMMIRDGWGSPNPVFRHFFTSTFIPDAPQEIVASFDELQRIATSPEAAMRLWKMNAEVDATELAKRVQVPTLVLHCVGDRIAPIEEGRLMAKLIPGAMFVELQGNNHVLIEGTPAFDQFFEEAAAFLAMHNPVA</sequence>
<dbReference type="PANTHER" id="PTHR43081:SF19">
    <property type="entry name" value="PH-SENSITIVE ADENYLATE CYCLASE RV1264"/>
    <property type="match status" value="1"/>
</dbReference>
<dbReference type="Gene3D" id="3.30.70.1230">
    <property type="entry name" value="Nucleotide cyclase"/>
    <property type="match status" value="1"/>
</dbReference>
<dbReference type="SUPFAM" id="SSF53474">
    <property type="entry name" value="alpha/beta-Hydrolases"/>
    <property type="match status" value="1"/>
</dbReference>
<comment type="caution">
    <text evidence="2">The sequence shown here is derived from an EMBL/GenBank/DDBJ whole genome shotgun (WGS) entry which is preliminary data.</text>
</comment>
<gene>
    <name evidence="2" type="ORF">MES4922_40208</name>
</gene>
<dbReference type="PRINTS" id="PR00111">
    <property type="entry name" value="ABHYDROLASE"/>
</dbReference>
<name>A0ABM9E881_9HYPH</name>
<keyword evidence="2" id="KW-0456">Lyase</keyword>
<evidence type="ECO:0000313" key="2">
    <source>
        <dbReference type="EMBL" id="CAH2405372.1"/>
    </source>
</evidence>
<dbReference type="PROSITE" id="PS50125">
    <property type="entry name" value="GUANYLATE_CYCLASE_2"/>
    <property type="match status" value="1"/>
</dbReference>
<dbReference type="CDD" id="cd07302">
    <property type="entry name" value="CHD"/>
    <property type="match status" value="1"/>
</dbReference>
<keyword evidence="3" id="KW-1185">Reference proteome</keyword>
<dbReference type="EMBL" id="CAKXZS010000034">
    <property type="protein sequence ID" value="CAH2405372.1"/>
    <property type="molecule type" value="Genomic_DNA"/>
</dbReference>
<dbReference type="InterPro" id="IPR000073">
    <property type="entry name" value="AB_hydrolase_1"/>
</dbReference>
<dbReference type="InterPro" id="IPR001054">
    <property type="entry name" value="A/G_cyclase"/>
</dbReference>
<evidence type="ECO:0000313" key="3">
    <source>
        <dbReference type="Proteomes" id="UP001152604"/>
    </source>
</evidence>
<dbReference type="GO" id="GO:0004016">
    <property type="term" value="F:adenylate cyclase activity"/>
    <property type="evidence" value="ECO:0007669"/>
    <property type="project" value="UniProtKB-EC"/>
</dbReference>
<organism evidence="2 3">
    <name type="scientific">Mesorhizobium ventifaucium</name>
    <dbReference type="NCBI Taxonomy" id="666020"/>
    <lineage>
        <taxon>Bacteria</taxon>
        <taxon>Pseudomonadati</taxon>
        <taxon>Pseudomonadota</taxon>
        <taxon>Alphaproteobacteria</taxon>
        <taxon>Hyphomicrobiales</taxon>
        <taxon>Phyllobacteriaceae</taxon>
        <taxon>Mesorhizobium</taxon>
    </lineage>
</organism>
<dbReference type="Proteomes" id="UP001152604">
    <property type="component" value="Unassembled WGS sequence"/>
</dbReference>
<dbReference type="EC" id="4.6.1.1" evidence="2"/>
<accession>A0ABM9E881</accession>
<dbReference type="SMART" id="SM00044">
    <property type="entry name" value="CYCc"/>
    <property type="match status" value="1"/>
</dbReference>
<evidence type="ECO:0000259" key="1">
    <source>
        <dbReference type="PROSITE" id="PS50125"/>
    </source>
</evidence>
<dbReference type="SUPFAM" id="SSF55073">
    <property type="entry name" value="Nucleotide cyclase"/>
    <property type="match status" value="1"/>
</dbReference>